<evidence type="ECO:0000256" key="1">
    <source>
        <dbReference type="SAM" id="MobiDB-lite"/>
    </source>
</evidence>
<dbReference type="Proteomes" id="UP000275267">
    <property type="component" value="Unassembled WGS sequence"/>
</dbReference>
<comment type="caution">
    <text evidence="2">The sequence shown here is derived from an EMBL/GenBank/DDBJ whole genome shotgun (WGS) entry which is preliminary data.</text>
</comment>
<protein>
    <submittedName>
        <fullName evidence="2">Uncharacterized protein</fullName>
    </submittedName>
</protein>
<gene>
    <name evidence="2" type="ORF">C2845_PM11G15160</name>
</gene>
<keyword evidence="3" id="KW-1185">Reference proteome</keyword>
<sequence>MLWTSADAAREEDAAPPYSTATARHPTPGRGGAKDCSSLVHERQLPQLVQVRWNCAQGAATASSGMGPGAAEESCALLQLVLSAGHQDRIGCELHAGSDWSAASCVPVQARRASVAPSSQLQDLANS</sequence>
<reference evidence="3" key="1">
    <citation type="journal article" date="2019" name="Nat. Commun.">
        <title>The genome of broomcorn millet.</title>
        <authorList>
            <person name="Zou C."/>
            <person name="Miki D."/>
            <person name="Li D."/>
            <person name="Tang Q."/>
            <person name="Xiao L."/>
            <person name="Rajput S."/>
            <person name="Deng P."/>
            <person name="Jia W."/>
            <person name="Huang R."/>
            <person name="Zhang M."/>
            <person name="Sun Y."/>
            <person name="Hu J."/>
            <person name="Fu X."/>
            <person name="Schnable P.S."/>
            <person name="Li F."/>
            <person name="Zhang H."/>
            <person name="Feng B."/>
            <person name="Zhu X."/>
            <person name="Liu R."/>
            <person name="Schnable J.C."/>
            <person name="Zhu J.-K."/>
            <person name="Zhang H."/>
        </authorList>
    </citation>
    <scope>NUCLEOTIDE SEQUENCE [LARGE SCALE GENOMIC DNA]</scope>
</reference>
<accession>A0A3L6RNB9</accession>
<feature type="region of interest" description="Disordered" evidence="1">
    <location>
        <begin position="1"/>
        <end position="36"/>
    </location>
</feature>
<name>A0A3L6RNB9_PANMI</name>
<evidence type="ECO:0000313" key="3">
    <source>
        <dbReference type="Proteomes" id="UP000275267"/>
    </source>
</evidence>
<dbReference type="EMBL" id="PQIB02000007">
    <property type="protein sequence ID" value="RLN07262.1"/>
    <property type="molecule type" value="Genomic_DNA"/>
</dbReference>
<proteinExistence type="predicted"/>
<evidence type="ECO:0000313" key="2">
    <source>
        <dbReference type="EMBL" id="RLN07262.1"/>
    </source>
</evidence>
<dbReference type="AlphaFoldDB" id="A0A3L6RNB9"/>
<organism evidence="2 3">
    <name type="scientific">Panicum miliaceum</name>
    <name type="common">Proso millet</name>
    <name type="synonym">Broomcorn millet</name>
    <dbReference type="NCBI Taxonomy" id="4540"/>
    <lineage>
        <taxon>Eukaryota</taxon>
        <taxon>Viridiplantae</taxon>
        <taxon>Streptophyta</taxon>
        <taxon>Embryophyta</taxon>
        <taxon>Tracheophyta</taxon>
        <taxon>Spermatophyta</taxon>
        <taxon>Magnoliopsida</taxon>
        <taxon>Liliopsida</taxon>
        <taxon>Poales</taxon>
        <taxon>Poaceae</taxon>
        <taxon>PACMAD clade</taxon>
        <taxon>Panicoideae</taxon>
        <taxon>Panicodae</taxon>
        <taxon>Paniceae</taxon>
        <taxon>Panicinae</taxon>
        <taxon>Panicum</taxon>
        <taxon>Panicum sect. Panicum</taxon>
    </lineage>
</organism>